<reference evidence="2 3" key="1">
    <citation type="submission" date="2021-03" db="EMBL/GenBank/DDBJ databases">
        <title>novel species isolated from a fishpond in China.</title>
        <authorList>
            <person name="Lu H."/>
            <person name="Cai Z."/>
        </authorList>
    </citation>
    <scope>NUCLEOTIDE SEQUENCE [LARGE SCALE GENOMIC DNA]</scope>
    <source>
        <strain evidence="2 3">JCM 31546</strain>
    </source>
</reference>
<dbReference type="RefSeq" id="WP_206567470.1">
    <property type="nucleotide sequence ID" value="NZ_JAFKCW010000001.1"/>
</dbReference>
<evidence type="ECO:0000313" key="3">
    <source>
        <dbReference type="Proteomes" id="UP000664698"/>
    </source>
</evidence>
<keyword evidence="3" id="KW-1185">Reference proteome</keyword>
<feature type="transmembrane region" description="Helical" evidence="1">
    <location>
        <begin position="145"/>
        <end position="164"/>
    </location>
</feature>
<feature type="transmembrane region" description="Helical" evidence="1">
    <location>
        <begin position="92"/>
        <end position="114"/>
    </location>
</feature>
<keyword evidence="1" id="KW-1133">Transmembrane helix</keyword>
<name>A0ABS3BJY6_9BACT</name>
<proteinExistence type="predicted"/>
<keyword evidence="1" id="KW-0472">Membrane</keyword>
<organism evidence="2 3">
    <name type="scientific">Algoriphagus aestuariicola</name>
    <dbReference type="NCBI Taxonomy" id="1852016"/>
    <lineage>
        <taxon>Bacteria</taxon>
        <taxon>Pseudomonadati</taxon>
        <taxon>Bacteroidota</taxon>
        <taxon>Cytophagia</taxon>
        <taxon>Cytophagales</taxon>
        <taxon>Cyclobacteriaceae</taxon>
        <taxon>Algoriphagus</taxon>
    </lineage>
</organism>
<keyword evidence="1" id="KW-0812">Transmembrane</keyword>
<evidence type="ECO:0000313" key="2">
    <source>
        <dbReference type="EMBL" id="MBN7799478.1"/>
    </source>
</evidence>
<accession>A0ABS3BJY6</accession>
<comment type="caution">
    <text evidence="2">The sequence shown here is derived from an EMBL/GenBank/DDBJ whole genome shotgun (WGS) entry which is preliminary data.</text>
</comment>
<dbReference type="EMBL" id="JAFKCW010000001">
    <property type="protein sequence ID" value="MBN7799478.1"/>
    <property type="molecule type" value="Genomic_DNA"/>
</dbReference>
<evidence type="ECO:0000256" key="1">
    <source>
        <dbReference type="SAM" id="Phobius"/>
    </source>
</evidence>
<gene>
    <name evidence="2" type="ORF">J0A67_01330</name>
</gene>
<protein>
    <submittedName>
        <fullName evidence="2">Uncharacterized protein</fullName>
    </submittedName>
</protein>
<dbReference type="Proteomes" id="UP000664698">
    <property type="component" value="Unassembled WGS sequence"/>
</dbReference>
<sequence length="215" mass="23768">MADLETGNGATAQGSPEGFRLTEAEKEQLRQSISDLLHSFQSDSNLIYRFLDSPYRYLQEYHSVSILTDMDMKMPALVISFDRAVRRLKLELLSLGGNCLACILSALALIYAFLLHVGLGAELLKSVIADVVVVLADFFKVNERIAGILEVIGGLATTITPLGLARNFCRRMGLCKKVLTKIDVDTLQSLIREKSGSEGSPDWIEINRKGRSFDL</sequence>